<dbReference type="GO" id="GO:0046872">
    <property type="term" value="F:metal ion binding"/>
    <property type="evidence" value="ECO:0007669"/>
    <property type="project" value="UniProtKB-KW"/>
</dbReference>
<evidence type="ECO:0000259" key="5">
    <source>
        <dbReference type="PROSITE" id="PS51296"/>
    </source>
</evidence>
<evidence type="ECO:0000313" key="7">
    <source>
        <dbReference type="EMBL" id="AOZ46351.1"/>
    </source>
</evidence>
<dbReference type="PROSITE" id="PS51296">
    <property type="entry name" value="RIESKE"/>
    <property type="match status" value="1"/>
</dbReference>
<evidence type="ECO:0000313" key="9">
    <source>
        <dbReference type="Proteomes" id="UP000178666"/>
    </source>
</evidence>
<dbReference type="GO" id="GO:0016705">
    <property type="term" value="F:oxidoreductase activity, acting on paired donors, with incorporation or reduction of molecular oxygen"/>
    <property type="evidence" value="ECO:0007669"/>
    <property type="project" value="UniProtKB-ARBA"/>
</dbReference>
<protein>
    <submittedName>
        <fullName evidence="6">Rieske (2Fe-2S) protein</fullName>
    </submittedName>
</protein>
<dbReference type="RefSeq" id="WP_015070932.1">
    <property type="nucleotide sequence ID" value="NZ_CP013126.1"/>
</dbReference>
<dbReference type="GO" id="GO:0051537">
    <property type="term" value="F:2 iron, 2 sulfur cluster binding"/>
    <property type="evidence" value="ECO:0007669"/>
    <property type="project" value="UniProtKB-KW"/>
</dbReference>
<proteinExistence type="predicted"/>
<keyword evidence="4" id="KW-0411">Iron-sulfur</keyword>
<evidence type="ECO:0000256" key="2">
    <source>
        <dbReference type="ARBA" id="ARBA00022723"/>
    </source>
</evidence>
<name>A0A142KFH9_9ACTN</name>
<keyword evidence="3" id="KW-0408">Iron</keyword>
<dbReference type="Proteomes" id="UP000178666">
    <property type="component" value="Chromosome"/>
</dbReference>
<dbReference type="OrthoDB" id="147178at2"/>
<feature type="domain" description="Rieske" evidence="5">
    <location>
        <begin position="4"/>
        <end position="101"/>
    </location>
</feature>
<dbReference type="OMA" id="TLECWLH"/>
<dbReference type="Proteomes" id="UP000075221">
    <property type="component" value="Chromosome"/>
</dbReference>
<dbReference type="Pfam" id="PF00355">
    <property type="entry name" value="Rieske"/>
    <property type="match status" value="1"/>
</dbReference>
<dbReference type="GeneID" id="88085463"/>
<dbReference type="CDD" id="cd03528">
    <property type="entry name" value="Rieske_RO_ferredoxin"/>
    <property type="match status" value="1"/>
</dbReference>
<dbReference type="PANTHER" id="PTHR21496">
    <property type="entry name" value="FERREDOXIN-RELATED"/>
    <property type="match status" value="1"/>
</dbReference>
<gene>
    <name evidence="7" type="ORF">A8L58_06070</name>
    <name evidence="6" type="ORF">AXH35_04605</name>
</gene>
<dbReference type="GO" id="GO:0004497">
    <property type="term" value="F:monooxygenase activity"/>
    <property type="evidence" value="ECO:0007669"/>
    <property type="project" value="UniProtKB-ARBA"/>
</dbReference>
<keyword evidence="2" id="KW-0479">Metal-binding</keyword>
<dbReference type="PANTHER" id="PTHR21496:SF23">
    <property type="entry name" value="3-PHENYLPROPIONATE_CINNAMIC ACID DIOXYGENASE FERREDOXIN SUBUNIT"/>
    <property type="match status" value="1"/>
</dbReference>
<sequence length="112" mass="12135">MAAVKVTTVDELEDDTPVQFDDVDGLTDIVLVRTEGQTYAIGAWCSHADVPMCEGEIEDCAIECYMHGSMFDLRTGAPTNLPATEPIPVYPVTIDGDDVLVDVANPIPYKES</sequence>
<dbReference type="SUPFAM" id="SSF50022">
    <property type="entry name" value="ISP domain"/>
    <property type="match status" value="1"/>
</dbReference>
<keyword evidence="1" id="KW-0001">2Fe-2S</keyword>
<reference evidence="7 9" key="1">
    <citation type="journal article" date="2016" name="Plant Dis.">
        <title>Improved production of propionic acid using genome shuffling.</title>
        <authorList>
            <person name="Luna-Flores C.H."/>
            <person name="Palfreyman R.W."/>
            <person name="Kromer J.O."/>
            <person name="Nielsen L.K."/>
            <person name="Marcellin E."/>
        </authorList>
    </citation>
    <scope>NUCLEOTIDE SEQUENCE [LARGE SCALE GENOMIC DNA]</scope>
    <source>
        <strain evidence="7 9">F3E8</strain>
    </source>
</reference>
<reference evidence="6 8" key="2">
    <citation type="submission" date="2016-02" db="EMBL/GenBank/DDBJ databases">
        <title>Complete Genome Sequence of Propionibacterium acidipropionici ATCC 55737.</title>
        <authorList>
            <person name="Luna Flores C.H."/>
            <person name="Nielsen L.K."/>
            <person name="Marcellin E."/>
        </authorList>
    </citation>
    <scope>NUCLEOTIDE SEQUENCE [LARGE SCALE GENOMIC DNA]</scope>
    <source>
        <strain evidence="6 8">ATCC 55737</strain>
    </source>
</reference>
<organism evidence="6 8">
    <name type="scientific">Acidipropionibacterium acidipropionici</name>
    <dbReference type="NCBI Taxonomy" id="1748"/>
    <lineage>
        <taxon>Bacteria</taxon>
        <taxon>Bacillati</taxon>
        <taxon>Actinomycetota</taxon>
        <taxon>Actinomycetes</taxon>
        <taxon>Propionibacteriales</taxon>
        <taxon>Propionibacteriaceae</taxon>
        <taxon>Acidipropionibacterium</taxon>
    </lineage>
</organism>
<dbReference type="EMBL" id="CP014352">
    <property type="protein sequence ID" value="AMS04867.1"/>
    <property type="molecule type" value="Genomic_DNA"/>
</dbReference>
<dbReference type="KEGG" id="aaci:ASQ49_10640"/>
<dbReference type="EMBL" id="CP015970">
    <property type="protein sequence ID" value="AOZ46351.1"/>
    <property type="molecule type" value="Genomic_DNA"/>
</dbReference>
<evidence type="ECO:0000256" key="3">
    <source>
        <dbReference type="ARBA" id="ARBA00023004"/>
    </source>
</evidence>
<keyword evidence="9" id="KW-1185">Reference proteome</keyword>
<dbReference type="InterPro" id="IPR017941">
    <property type="entry name" value="Rieske_2Fe-2S"/>
</dbReference>
<evidence type="ECO:0000256" key="4">
    <source>
        <dbReference type="ARBA" id="ARBA00023014"/>
    </source>
</evidence>
<accession>A0A142KFH9</accession>
<dbReference type="Gene3D" id="2.102.10.10">
    <property type="entry name" value="Rieske [2Fe-2S] iron-sulphur domain"/>
    <property type="match status" value="1"/>
</dbReference>
<evidence type="ECO:0000313" key="8">
    <source>
        <dbReference type="Proteomes" id="UP000075221"/>
    </source>
</evidence>
<evidence type="ECO:0000256" key="1">
    <source>
        <dbReference type="ARBA" id="ARBA00022714"/>
    </source>
</evidence>
<dbReference type="InterPro" id="IPR036922">
    <property type="entry name" value="Rieske_2Fe-2S_sf"/>
</dbReference>
<evidence type="ECO:0000313" key="6">
    <source>
        <dbReference type="EMBL" id="AMS04867.1"/>
    </source>
</evidence>
<dbReference type="AlphaFoldDB" id="A0A142KFH9"/>